<sequence length="171" mass="18143">MKKVMLFIFAFTFSVGVNAATLNLSTEDSFLATQVVDTASGSTVSGSGEVKELGGVGKDRWYSQYNIKSVDANTPVKIEWSFEPQANLESATLGFGLFGGAYTTIDIIGNTSFIAFLEQGKVYALDIFDASGSKLEYKVSVSAVPVPAALFLFAPALLGFLGLRRKSAVAA</sequence>
<comment type="caution">
    <text evidence="3">The sequence shown here is derived from an EMBL/GenBank/DDBJ whole genome shotgun (WGS) entry which is preliminary data.</text>
</comment>
<evidence type="ECO:0008006" key="5">
    <source>
        <dbReference type="Google" id="ProtNLM"/>
    </source>
</evidence>
<reference evidence="4" key="1">
    <citation type="journal article" date="2019" name="Int. J. Syst. Evol. Microbiol.">
        <title>The Global Catalogue of Microorganisms (GCM) 10K type strain sequencing project: providing services to taxonomists for standard genome sequencing and annotation.</title>
        <authorList>
            <consortium name="The Broad Institute Genomics Platform"/>
            <consortium name="The Broad Institute Genome Sequencing Center for Infectious Disease"/>
            <person name="Wu L."/>
            <person name="Ma J."/>
        </authorList>
    </citation>
    <scope>NUCLEOTIDE SEQUENCE [LARGE SCALE GENOMIC DNA]</scope>
    <source>
        <strain evidence="4">JCM 6886</strain>
    </source>
</reference>
<keyword evidence="1" id="KW-0812">Transmembrane</keyword>
<feature type="chain" id="PRO_5046021106" description="VPLPA-CTERM sorting domain-containing protein" evidence="2">
    <location>
        <begin position="20"/>
        <end position="171"/>
    </location>
</feature>
<protein>
    <recommendedName>
        <fullName evidence="5">VPLPA-CTERM sorting domain-containing protein</fullName>
    </recommendedName>
</protein>
<dbReference type="EMBL" id="BAAADG010000005">
    <property type="protein sequence ID" value="GAA0225033.1"/>
    <property type="molecule type" value="Genomic_DNA"/>
</dbReference>
<keyword evidence="1" id="KW-1133">Transmembrane helix</keyword>
<evidence type="ECO:0000256" key="1">
    <source>
        <dbReference type="SAM" id="Phobius"/>
    </source>
</evidence>
<keyword evidence="1" id="KW-0472">Membrane</keyword>
<evidence type="ECO:0000313" key="4">
    <source>
        <dbReference type="Proteomes" id="UP001501476"/>
    </source>
</evidence>
<dbReference type="RefSeq" id="WP_286304013.1">
    <property type="nucleotide sequence ID" value="NZ_AP027741.1"/>
</dbReference>
<organism evidence="3 4">
    <name type="scientific">Methylophaga marina</name>
    <dbReference type="NCBI Taxonomy" id="45495"/>
    <lineage>
        <taxon>Bacteria</taxon>
        <taxon>Pseudomonadati</taxon>
        <taxon>Pseudomonadota</taxon>
        <taxon>Gammaproteobacteria</taxon>
        <taxon>Thiotrichales</taxon>
        <taxon>Piscirickettsiaceae</taxon>
        <taxon>Methylophaga</taxon>
    </lineage>
</organism>
<evidence type="ECO:0000313" key="3">
    <source>
        <dbReference type="EMBL" id="GAA0225033.1"/>
    </source>
</evidence>
<keyword evidence="4" id="KW-1185">Reference proteome</keyword>
<evidence type="ECO:0000256" key="2">
    <source>
        <dbReference type="SAM" id="SignalP"/>
    </source>
</evidence>
<gene>
    <name evidence="3" type="ORF">GCM10008964_15790</name>
</gene>
<keyword evidence="2" id="KW-0732">Signal</keyword>
<proteinExistence type="predicted"/>
<name>A0ABP3D943_9GAMM</name>
<dbReference type="Proteomes" id="UP001501476">
    <property type="component" value="Unassembled WGS sequence"/>
</dbReference>
<accession>A0ABP3D943</accession>
<feature type="transmembrane region" description="Helical" evidence="1">
    <location>
        <begin position="144"/>
        <end position="163"/>
    </location>
</feature>
<feature type="signal peptide" evidence="2">
    <location>
        <begin position="1"/>
        <end position="19"/>
    </location>
</feature>